<evidence type="ECO:0000313" key="14">
    <source>
        <dbReference type="EMBL" id="OAF56769.1"/>
    </source>
</evidence>
<dbReference type="RefSeq" id="XP_024322061.1">
    <property type="nucleotide sequence ID" value="XM_024470680.1"/>
</dbReference>
<accession>A0A177A398</accession>
<evidence type="ECO:0000256" key="1">
    <source>
        <dbReference type="ARBA" id="ARBA00007025"/>
    </source>
</evidence>
<dbReference type="Gene3D" id="3.40.50.300">
    <property type="entry name" value="P-loop containing nucleotide triphosphate hydrolases"/>
    <property type="match status" value="1"/>
</dbReference>
<dbReference type="SUPFAM" id="SSF57850">
    <property type="entry name" value="RING/U-box"/>
    <property type="match status" value="1"/>
</dbReference>
<evidence type="ECO:0000256" key="8">
    <source>
        <dbReference type="ARBA" id="ARBA00022840"/>
    </source>
</evidence>
<evidence type="ECO:0000256" key="6">
    <source>
        <dbReference type="ARBA" id="ARBA00022806"/>
    </source>
</evidence>
<feature type="region of interest" description="Disordered" evidence="10">
    <location>
        <begin position="213"/>
        <end position="282"/>
    </location>
</feature>
<dbReference type="Pfam" id="PF00097">
    <property type="entry name" value="zf-C3HC4"/>
    <property type="match status" value="1"/>
</dbReference>
<dbReference type="GO" id="GO:0000724">
    <property type="term" value="P:double-strand break repair via homologous recombination"/>
    <property type="evidence" value="ECO:0007669"/>
    <property type="project" value="TreeGrafter"/>
</dbReference>
<dbReference type="GeneID" id="36290152"/>
<dbReference type="GO" id="GO:0005634">
    <property type="term" value="C:nucleus"/>
    <property type="evidence" value="ECO:0007669"/>
    <property type="project" value="TreeGrafter"/>
</dbReference>
<dbReference type="Pfam" id="PF00271">
    <property type="entry name" value="Helicase_C"/>
    <property type="match status" value="1"/>
</dbReference>
<dbReference type="eggNOG" id="KOG1001">
    <property type="taxonomic scope" value="Eukaryota"/>
</dbReference>
<dbReference type="PROSITE" id="PS51192">
    <property type="entry name" value="HELICASE_ATP_BIND_1"/>
    <property type="match status" value="1"/>
</dbReference>
<dbReference type="InterPro" id="IPR000330">
    <property type="entry name" value="SNF2_N"/>
</dbReference>
<keyword evidence="6" id="KW-0347">Helicase</keyword>
<evidence type="ECO:0000256" key="5">
    <source>
        <dbReference type="ARBA" id="ARBA00022801"/>
    </source>
</evidence>
<dbReference type="GO" id="GO:0016787">
    <property type="term" value="F:hydrolase activity"/>
    <property type="evidence" value="ECO:0007669"/>
    <property type="project" value="UniProtKB-KW"/>
</dbReference>
<dbReference type="Gene3D" id="3.30.40.10">
    <property type="entry name" value="Zinc/RING finger domain, C3HC4 (zinc finger)"/>
    <property type="match status" value="1"/>
</dbReference>
<gene>
    <name evidence="14" type="ORF">VC83_07102</name>
</gene>
<dbReference type="SMART" id="SM00490">
    <property type="entry name" value="HELICc"/>
    <property type="match status" value="1"/>
</dbReference>
<dbReference type="EMBL" id="KV441402">
    <property type="protein sequence ID" value="OAF56769.1"/>
    <property type="molecule type" value="Genomic_DNA"/>
</dbReference>
<dbReference type="GO" id="GO:0005737">
    <property type="term" value="C:cytoplasm"/>
    <property type="evidence" value="ECO:0007669"/>
    <property type="project" value="TreeGrafter"/>
</dbReference>
<name>A0A177A398_9PEZI</name>
<dbReference type="InterPro" id="IPR001650">
    <property type="entry name" value="Helicase_C-like"/>
</dbReference>
<evidence type="ECO:0000256" key="3">
    <source>
        <dbReference type="ARBA" id="ARBA00022741"/>
    </source>
</evidence>
<dbReference type="CDD" id="cd18793">
    <property type="entry name" value="SF2_C_SNF"/>
    <property type="match status" value="1"/>
</dbReference>
<evidence type="ECO:0000256" key="4">
    <source>
        <dbReference type="ARBA" id="ARBA00022771"/>
    </source>
</evidence>
<feature type="compositionally biased region" description="Polar residues" evidence="10">
    <location>
        <begin position="163"/>
        <end position="177"/>
    </location>
</feature>
<feature type="compositionally biased region" description="Polar residues" evidence="10">
    <location>
        <begin position="80"/>
        <end position="104"/>
    </location>
</feature>
<dbReference type="CDD" id="cd18008">
    <property type="entry name" value="DEXDc_SHPRH-like"/>
    <property type="match status" value="1"/>
</dbReference>
<dbReference type="SMART" id="SM00184">
    <property type="entry name" value="RING"/>
    <property type="match status" value="1"/>
</dbReference>
<dbReference type="SMART" id="SM00487">
    <property type="entry name" value="DEXDc"/>
    <property type="match status" value="1"/>
</dbReference>
<feature type="compositionally biased region" description="Acidic residues" evidence="10">
    <location>
        <begin position="945"/>
        <end position="959"/>
    </location>
</feature>
<keyword evidence="3" id="KW-0547">Nucleotide-binding</keyword>
<keyword evidence="7" id="KW-0862">Zinc</keyword>
<dbReference type="PANTHER" id="PTHR45626">
    <property type="entry name" value="TRANSCRIPTION TERMINATION FACTOR 2-RELATED"/>
    <property type="match status" value="1"/>
</dbReference>
<keyword evidence="2" id="KW-0479">Metal-binding</keyword>
<feature type="compositionally biased region" description="Low complexity" evidence="10">
    <location>
        <begin position="116"/>
        <end position="130"/>
    </location>
</feature>
<feature type="region of interest" description="Disordered" evidence="10">
    <location>
        <begin position="1011"/>
        <end position="1077"/>
    </location>
</feature>
<dbReference type="InterPro" id="IPR001841">
    <property type="entry name" value="Znf_RING"/>
</dbReference>
<evidence type="ECO:0000256" key="7">
    <source>
        <dbReference type="ARBA" id="ARBA00022833"/>
    </source>
</evidence>
<feature type="compositionally biased region" description="Acidic residues" evidence="10">
    <location>
        <begin position="910"/>
        <end position="936"/>
    </location>
</feature>
<dbReference type="Gene3D" id="3.40.50.10810">
    <property type="entry name" value="Tandem AAA-ATPase domain"/>
    <property type="match status" value="1"/>
</dbReference>
<comment type="similarity">
    <text evidence="1">Belongs to the SNF2/RAD54 helicase family.</text>
</comment>
<feature type="region of interest" description="Disordered" evidence="10">
    <location>
        <begin position="71"/>
        <end position="177"/>
    </location>
</feature>
<dbReference type="InterPro" id="IPR050628">
    <property type="entry name" value="SNF2_RAD54_helicase_TF"/>
</dbReference>
<dbReference type="PROSITE" id="PS51194">
    <property type="entry name" value="HELICASE_CTER"/>
    <property type="match status" value="1"/>
</dbReference>
<dbReference type="GO" id="GO:0004386">
    <property type="term" value="F:helicase activity"/>
    <property type="evidence" value="ECO:0007669"/>
    <property type="project" value="UniProtKB-KW"/>
</dbReference>
<feature type="region of interest" description="Disordered" evidence="10">
    <location>
        <begin position="899"/>
        <end position="965"/>
    </location>
</feature>
<dbReference type="InterPro" id="IPR027417">
    <property type="entry name" value="P-loop_NTPase"/>
</dbReference>
<evidence type="ECO:0000259" key="13">
    <source>
        <dbReference type="PROSITE" id="PS51194"/>
    </source>
</evidence>
<evidence type="ECO:0008006" key="15">
    <source>
        <dbReference type="Google" id="ProtNLM"/>
    </source>
</evidence>
<feature type="domain" description="RING-type" evidence="11">
    <location>
        <begin position="828"/>
        <end position="879"/>
    </location>
</feature>
<dbReference type="InterPro" id="IPR018957">
    <property type="entry name" value="Znf_C3HC4_RING-type"/>
</dbReference>
<feature type="domain" description="Helicase ATP-binding" evidence="12">
    <location>
        <begin position="480"/>
        <end position="668"/>
    </location>
</feature>
<dbReference type="PANTHER" id="PTHR45626:SF16">
    <property type="entry name" value="ATP-DEPENDENT HELICASE ULS1"/>
    <property type="match status" value="1"/>
</dbReference>
<protein>
    <recommendedName>
        <fullName evidence="15">DNA helicase rad5</fullName>
    </recommendedName>
</protein>
<keyword evidence="8" id="KW-0067">ATP-binding</keyword>
<proteinExistence type="inferred from homology"/>
<feature type="domain" description="Helicase C-terminal" evidence="13">
    <location>
        <begin position="1097"/>
        <end position="1255"/>
    </location>
</feature>
<dbReference type="InterPro" id="IPR014001">
    <property type="entry name" value="Helicase_ATP-bd"/>
</dbReference>
<dbReference type="Proteomes" id="UP000077154">
    <property type="component" value="Unassembled WGS sequence"/>
</dbReference>
<feature type="compositionally biased region" description="Basic and acidic residues" evidence="10">
    <location>
        <begin position="1058"/>
        <end position="1077"/>
    </location>
</feature>
<dbReference type="InterPro" id="IPR038718">
    <property type="entry name" value="SNF2-like_sf"/>
</dbReference>
<keyword evidence="5" id="KW-0378">Hydrolase</keyword>
<evidence type="ECO:0000256" key="2">
    <source>
        <dbReference type="ARBA" id="ARBA00022723"/>
    </source>
</evidence>
<dbReference type="InterPro" id="IPR013083">
    <property type="entry name" value="Znf_RING/FYVE/PHD"/>
</dbReference>
<evidence type="ECO:0000256" key="10">
    <source>
        <dbReference type="SAM" id="MobiDB-lite"/>
    </source>
</evidence>
<sequence>MASASNLSPLEAYVSPDELADELVLQKTLLFTLDNNTEGSEQAEADIKAEIARIETQLRALRGRVTGPHIGASVLGGGTPQQQHTNNFESTSPFSNYNPTSTDPFPSDTMDPSHPPSSSASGSTAIKDSSANFTLPSRKRLFDGLHELDSSRKTRSKSRRTSPNPSTGLPTLYTTTYADPVTRELELHKIRQREIEEAAAKLKNDREYARHLQDRYSASSPSQSESGPAASKRPSVYDRMMGTSHQRPPSRSQKHDSNSQDNEVAAVTQGSQPGQRPHGYQSVDLTLNGLASLSTLGSDTLPKMPGSYPDQDSDSDIEIISSADFHENRREQHLSRPPPPINVGYGSYLSHTPQGPPSTMPFLGGYPSNNSYYPNTYGQSISGPYPGMAPPAMNAPFAQILNQTSAVDYVAMRDRLNQGLAGEIYNYVTDPRKTEKEIQDLLENIRPDTEIPVEDREGTPEGLKYPLYEHQKLALTWLKSMEEGSNKGGILADDMGLGKTISTLALLLSRPSYNKARKTTLIVGPVALIRQWEREILSKIVSSHRLSTFVYHSGKKATWSTLRTHDVVLTTYGTLAAEYKRYMDIEKRKEAHPGMDDTPYQSTLPFLGRNSRWYRVVLDEAQCIKNRNTKSALAASLLDAETRFCLTGTPMMNGVHELYSLIHFLKIKPYNEYSRFSSEFSCLTKGTGSEYNMKRAMKKLQAVLKAILLRRTKQSQIDGKPILVLPEKTEVVSNAIFNEDEQEYYTSLERKTQLQFNKYLKAGTIGKNYSNILVLLLRLRQAACHPHLIMDYEEAPTEATAEEMLKLAKTLLPDVIGRIMDATVPFECPVCYDPVPNPSIVVPCGHDTCAQCLVRITSSFDQAIANGEDSTSAKCPTCRGAVDLKKIIDYETFQRAHMPNSESLTGNADGIDDGDSDSYDSDSDLDSDSGLEEADENGNIRDFIVPDDYETSSDEDDDLETRAKETKPKIEVDCKKEAIKYEEGAKEALSKMLGASDGSDDDLPADIFATFRGQPKREDERSQLASKSKPLGSKAISQDKSKKSHRSKKLPRRKKTGKKPEDKHVSLAELKKRASKSADGRRQYMRYLKKNWVSSSKIDKCVDILRNSAPDVKTIIFSQFTTLLDLMEVPIHSERIGFGRYDGGMSADARNNAIVRFTDDPRCKILLVSLKAGNAGLNLVAASQVIILDPFWNPFVEMQAVDRAHRIGQQKPVSVHRILVEGTVEDRIIELQNRKRKFVDAALDENASRSVGRLGKDELVFLFGNNDGPSRATMDRPRIRHDTGMVNHGGLGSNTHSIYSGMPVYPSLGGSVSSSAFSSYSR</sequence>
<dbReference type="GO" id="GO:0008270">
    <property type="term" value="F:zinc ion binding"/>
    <property type="evidence" value="ECO:0007669"/>
    <property type="project" value="UniProtKB-KW"/>
</dbReference>
<evidence type="ECO:0000256" key="9">
    <source>
        <dbReference type="PROSITE-ProRule" id="PRU00175"/>
    </source>
</evidence>
<evidence type="ECO:0000259" key="11">
    <source>
        <dbReference type="PROSITE" id="PS50089"/>
    </source>
</evidence>
<dbReference type="InterPro" id="IPR049730">
    <property type="entry name" value="SNF2/RAD54-like_C"/>
</dbReference>
<feature type="compositionally biased region" description="Low complexity" evidence="10">
    <location>
        <begin position="217"/>
        <end position="231"/>
    </location>
</feature>
<organism evidence="14">
    <name type="scientific">Pseudogymnoascus destructans</name>
    <dbReference type="NCBI Taxonomy" id="655981"/>
    <lineage>
        <taxon>Eukaryota</taxon>
        <taxon>Fungi</taxon>
        <taxon>Dikarya</taxon>
        <taxon>Ascomycota</taxon>
        <taxon>Pezizomycotina</taxon>
        <taxon>Leotiomycetes</taxon>
        <taxon>Thelebolales</taxon>
        <taxon>Thelebolaceae</taxon>
        <taxon>Pseudogymnoascus</taxon>
    </lineage>
</organism>
<reference evidence="14" key="1">
    <citation type="submission" date="2016-03" db="EMBL/GenBank/DDBJ databases">
        <title>Updated assembly of Pseudogymnoascus destructans, the fungus causing white-nose syndrome of bats.</title>
        <authorList>
            <person name="Palmer J.M."/>
            <person name="Drees K.P."/>
            <person name="Foster J.T."/>
            <person name="Lindner D.L."/>
        </authorList>
    </citation>
    <scope>NUCLEOTIDE SEQUENCE [LARGE SCALE GENOMIC DNA]</scope>
    <source>
        <strain evidence="14">20631-21</strain>
    </source>
</reference>
<dbReference type="VEuPathDB" id="FungiDB:GMDG_01534"/>
<feature type="compositionally biased region" description="Basic and acidic residues" evidence="10">
    <location>
        <begin position="140"/>
        <end position="152"/>
    </location>
</feature>
<evidence type="ECO:0000259" key="12">
    <source>
        <dbReference type="PROSITE" id="PS51192"/>
    </source>
</evidence>
<dbReference type="PROSITE" id="PS50089">
    <property type="entry name" value="ZF_RING_2"/>
    <property type="match status" value="1"/>
</dbReference>
<dbReference type="GO" id="GO:0008094">
    <property type="term" value="F:ATP-dependent activity, acting on DNA"/>
    <property type="evidence" value="ECO:0007669"/>
    <property type="project" value="TreeGrafter"/>
</dbReference>
<dbReference type="Pfam" id="PF00176">
    <property type="entry name" value="SNF2-rel_dom"/>
    <property type="match status" value="1"/>
</dbReference>
<dbReference type="SUPFAM" id="SSF52540">
    <property type="entry name" value="P-loop containing nucleoside triphosphate hydrolases"/>
    <property type="match status" value="2"/>
</dbReference>
<feature type="compositionally biased region" description="Basic residues" evidence="10">
    <location>
        <begin position="1042"/>
        <end position="1057"/>
    </location>
</feature>
<dbReference type="OrthoDB" id="423559at2759"/>
<dbReference type="GO" id="GO:0005524">
    <property type="term" value="F:ATP binding"/>
    <property type="evidence" value="ECO:0007669"/>
    <property type="project" value="UniProtKB-KW"/>
</dbReference>
<keyword evidence="4 9" id="KW-0863">Zinc-finger</keyword>